<dbReference type="PROSITE" id="PS50181">
    <property type="entry name" value="FBOX"/>
    <property type="match status" value="1"/>
</dbReference>
<name>A0A8H5BWX3_9AGAR</name>
<feature type="domain" description="F-box" evidence="1">
    <location>
        <begin position="71"/>
        <end position="126"/>
    </location>
</feature>
<evidence type="ECO:0000313" key="2">
    <source>
        <dbReference type="EMBL" id="KAF5330023.1"/>
    </source>
</evidence>
<dbReference type="EMBL" id="JAACJK010000075">
    <property type="protein sequence ID" value="KAF5334182.1"/>
    <property type="molecule type" value="Genomic_DNA"/>
</dbReference>
<sequence length="542" mass="60638">MSSSLSFTSLGFPRARTESAVDPLLANNDAPSQVQADCVQYRIATLTRQMDMLVEHLAQVEEELKGYRSILSPIRRLPLEILGEIFKYNFPTFLNSFDRKRLRNLGRVCQRWRDALRSVPSLWKGVILGACDCRPRDSRKANRRHAGDYDSMVGWLGRAGGSPKGVIYSSHASRCRCVPGSRCLAINPTLVRLIKDGPPLDHLSLQLSGNNCFRSWVGALEPAPGSSLNPLRSIRSFSVEFTNDARQEWDDGDDPASSVFTLLPPVQALALYLPYREDSFDNGVDPSDCPIYIPPTVLNPLVSLTIRWDWEGRRLLDVLVHCTALEKFTLNLNRSQPFGGSLPYAPVVLGALQTIRIIKGGIRLLDFLRTPALVSLDLELAIDRADTITLPDQLKGFLQASEVVGRLRYLRICEMVGAPGTITLVLPPLSSLRHLVLDSSTATGYYFGPSSLRSINPRFPALRRLELLNLKRSPTTLTHEIQFLHRRATEERCMITVSYAKEPLVPTEYDLAYRIRAERCRSVLSVEVVPGVAYDAQRQLTL</sequence>
<dbReference type="OrthoDB" id="3365698at2759"/>
<reference evidence="2 4" key="1">
    <citation type="journal article" date="2020" name="ISME J.">
        <title>Uncovering the hidden diversity of litter-decomposition mechanisms in mushroom-forming fungi.</title>
        <authorList>
            <person name="Floudas D."/>
            <person name="Bentzer J."/>
            <person name="Ahren D."/>
            <person name="Johansson T."/>
            <person name="Persson P."/>
            <person name="Tunlid A."/>
        </authorList>
    </citation>
    <scope>NUCLEOTIDE SEQUENCE [LARGE SCALE GENOMIC DNA]</scope>
    <source>
        <strain evidence="2 4">CBS 175.51</strain>
    </source>
</reference>
<dbReference type="InterPro" id="IPR001810">
    <property type="entry name" value="F-box_dom"/>
</dbReference>
<dbReference type="SUPFAM" id="SSF81383">
    <property type="entry name" value="F-box domain"/>
    <property type="match status" value="1"/>
</dbReference>
<organism evidence="2 4">
    <name type="scientific">Ephemerocybe angulata</name>
    <dbReference type="NCBI Taxonomy" id="980116"/>
    <lineage>
        <taxon>Eukaryota</taxon>
        <taxon>Fungi</taxon>
        <taxon>Dikarya</taxon>
        <taxon>Basidiomycota</taxon>
        <taxon>Agaricomycotina</taxon>
        <taxon>Agaricomycetes</taxon>
        <taxon>Agaricomycetidae</taxon>
        <taxon>Agaricales</taxon>
        <taxon>Agaricineae</taxon>
        <taxon>Psathyrellaceae</taxon>
        <taxon>Ephemerocybe</taxon>
    </lineage>
</organism>
<proteinExistence type="predicted"/>
<evidence type="ECO:0000313" key="4">
    <source>
        <dbReference type="Proteomes" id="UP000541558"/>
    </source>
</evidence>
<comment type="caution">
    <text evidence="2">The sequence shown here is derived from an EMBL/GenBank/DDBJ whole genome shotgun (WGS) entry which is preliminary data.</text>
</comment>
<dbReference type="Gene3D" id="1.20.1280.50">
    <property type="match status" value="1"/>
</dbReference>
<dbReference type="AlphaFoldDB" id="A0A8H5BWX3"/>
<evidence type="ECO:0000313" key="3">
    <source>
        <dbReference type="EMBL" id="KAF5334182.1"/>
    </source>
</evidence>
<keyword evidence="4" id="KW-1185">Reference proteome</keyword>
<dbReference type="InterPro" id="IPR036047">
    <property type="entry name" value="F-box-like_dom_sf"/>
</dbReference>
<dbReference type="EMBL" id="JAACJK010000117">
    <property type="protein sequence ID" value="KAF5330023.1"/>
    <property type="molecule type" value="Genomic_DNA"/>
</dbReference>
<dbReference type="Proteomes" id="UP000541558">
    <property type="component" value="Unassembled WGS sequence"/>
</dbReference>
<dbReference type="Pfam" id="PF12937">
    <property type="entry name" value="F-box-like"/>
    <property type="match status" value="1"/>
</dbReference>
<evidence type="ECO:0000259" key="1">
    <source>
        <dbReference type="PROSITE" id="PS50181"/>
    </source>
</evidence>
<protein>
    <recommendedName>
        <fullName evidence="1">F-box domain-containing protein</fullName>
    </recommendedName>
</protein>
<dbReference type="Gene3D" id="3.80.10.10">
    <property type="entry name" value="Ribonuclease Inhibitor"/>
    <property type="match status" value="1"/>
</dbReference>
<gene>
    <name evidence="2" type="ORF">D9611_010395</name>
    <name evidence="3" type="ORF">D9611_014513</name>
</gene>
<accession>A0A8H5BWX3</accession>
<dbReference type="InterPro" id="IPR032675">
    <property type="entry name" value="LRR_dom_sf"/>
</dbReference>